<protein>
    <submittedName>
        <fullName evidence="2">YrdB family protein</fullName>
    </submittedName>
</protein>
<feature type="transmembrane region" description="Helical" evidence="1">
    <location>
        <begin position="35"/>
        <end position="59"/>
    </location>
</feature>
<organism evidence="2 3">
    <name type="scientific">Levilactobacillus tujiorum</name>
    <dbReference type="NCBI Taxonomy" id="2912243"/>
    <lineage>
        <taxon>Bacteria</taxon>
        <taxon>Bacillati</taxon>
        <taxon>Bacillota</taxon>
        <taxon>Bacilli</taxon>
        <taxon>Lactobacillales</taxon>
        <taxon>Lactobacillaceae</taxon>
        <taxon>Levilactobacillus</taxon>
    </lineage>
</organism>
<gene>
    <name evidence="2" type="ORF">HEQ44_00440</name>
</gene>
<feature type="transmembrane region" description="Helical" evidence="1">
    <location>
        <begin position="65"/>
        <end position="84"/>
    </location>
</feature>
<dbReference type="InterPro" id="IPR021214">
    <property type="entry name" value="DUF2568"/>
</dbReference>
<name>A0ABX1L1S5_9LACO</name>
<comment type="caution">
    <text evidence="2">The sequence shown here is derived from an EMBL/GenBank/DDBJ whole genome shotgun (WGS) entry which is preliminary data.</text>
</comment>
<dbReference type="RefSeq" id="WP_168848615.1">
    <property type="nucleotide sequence ID" value="NZ_JAAVSD010000001.1"/>
</dbReference>
<reference evidence="2 3" key="1">
    <citation type="submission" date="2020-03" db="EMBL/GenBank/DDBJ databases">
        <authorList>
            <person name="Zhang Z."/>
            <person name="Guo Z."/>
            <person name="Hou Q."/>
            <person name="Shen X."/>
        </authorList>
    </citation>
    <scope>NUCLEOTIDE SEQUENCE [LARGE SCALE GENOMIC DNA]</scope>
    <source>
        <strain evidence="2 3">HBUAS51329</strain>
    </source>
</reference>
<sequence length="117" mass="12854">MPIFFQVNALLRFSVEVVTLVFIILIGLTKYKLPLNLLVGVLVPIVIYMIWSICMAPLSPRRVDLFWRIVIEIAIFGGCTYLLVSKMSLHVGVGYAAIVGVNAIVAHVGDELSGSVH</sequence>
<evidence type="ECO:0000313" key="3">
    <source>
        <dbReference type="Proteomes" id="UP000707477"/>
    </source>
</evidence>
<evidence type="ECO:0000256" key="1">
    <source>
        <dbReference type="SAM" id="Phobius"/>
    </source>
</evidence>
<dbReference type="Pfam" id="PF10823">
    <property type="entry name" value="DUF2568"/>
    <property type="match status" value="1"/>
</dbReference>
<dbReference type="EMBL" id="JAAVSD010000001">
    <property type="protein sequence ID" value="NLR28653.1"/>
    <property type="molecule type" value="Genomic_DNA"/>
</dbReference>
<evidence type="ECO:0000313" key="2">
    <source>
        <dbReference type="EMBL" id="NLR28653.1"/>
    </source>
</evidence>
<keyword evidence="1" id="KW-0812">Transmembrane</keyword>
<keyword evidence="1" id="KW-1133">Transmembrane helix</keyword>
<feature type="transmembrane region" description="Helical" evidence="1">
    <location>
        <begin position="6"/>
        <end position="28"/>
    </location>
</feature>
<dbReference type="Proteomes" id="UP000707477">
    <property type="component" value="Unassembled WGS sequence"/>
</dbReference>
<keyword evidence="1" id="KW-0472">Membrane</keyword>
<proteinExistence type="predicted"/>
<feature type="transmembrane region" description="Helical" evidence="1">
    <location>
        <begin position="91"/>
        <end position="109"/>
    </location>
</feature>
<accession>A0ABX1L1S5</accession>
<keyword evidence="3" id="KW-1185">Reference proteome</keyword>